<protein>
    <submittedName>
        <fullName evidence="4">Lipopolysaccharide heptosyltransferase I</fullName>
        <ecNumber evidence="4">2.4.1.-</ecNumber>
    </submittedName>
</protein>
<dbReference type="RefSeq" id="WP_036082754.1">
    <property type="nucleotide sequence ID" value="NZ_JBPKCJ010000005.1"/>
</dbReference>
<dbReference type="InterPro" id="IPR002201">
    <property type="entry name" value="Glyco_trans_9"/>
</dbReference>
<evidence type="ECO:0000313" key="5">
    <source>
        <dbReference type="Proteomes" id="UP000029452"/>
    </source>
</evidence>
<proteinExistence type="predicted"/>
<gene>
    <name evidence="4" type="ORF">LptCag_0083</name>
</gene>
<accession>A0A094WAB8</accession>
<organism evidence="4 5">
    <name type="scientific">Leptospirillum ferriphilum</name>
    <dbReference type="NCBI Taxonomy" id="178606"/>
    <lineage>
        <taxon>Bacteria</taxon>
        <taxon>Pseudomonadati</taxon>
        <taxon>Nitrospirota</taxon>
        <taxon>Nitrospiria</taxon>
        <taxon>Nitrospirales</taxon>
        <taxon>Nitrospiraceae</taxon>
        <taxon>Leptospirillum</taxon>
    </lineage>
</organism>
<feature type="compositionally biased region" description="Polar residues" evidence="3">
    <location>
        <begin position="351"/>
        <end position="361"/>
    </location>
</feature>
<dbReference type="SUPFAM" id="SSF53756">
    <property type="entry name" value="UDP-Glycosyltransferase/glycogen phosphorylase"/>
    <property type="match status" value="1"/>
</dbReference>
<name>A0A094WAB8_9BACT</name>
<dbReference type="PANTHER" id="PTHR30160:SF1">
    <property type="entry name" value="LIPOPOLYSACCHARIDE 1,2-N-ACETYLGLUCOSAMINETRANSFERASE-RELATED"/>
    <property type="match status" value="1"/>
</dbReference>
<dbReference type="GO" id="GO:0005829">
    <property type="term" value="C:cytosol"/>
    <property type="evidence" value="ECO:0007669"/>
    <property type="project" value="TreeGrafter"/>
</dbReference>
<dbReference type="PANTHER" id="PTHR30160">
    <property type="entry name" value="TETRAACYLDISACCHARIDE 4'-KINASE-RELATED"/>
    <property type="match status" value="1"/>
</dbReference>
<comment type="caution">
    <text evidence="4">The sequence shown here is derived from an EMBL/GenBank/DDBJ whole genome shotgun (WGS) entry which is preliminary data.</text>
</comment>
<keyword evidence="2 4" id="KW-0808">Transferase</keyword>
<dbReference type="Pfam" id="PF01075">
    <property type="entry name" value="Glyco_transf_9"/>
    <property type="match status" value="1"/>
</dbReference>
<feature type="region of interest" description="Disordered" evidence="3">
    <location>
        <begin position="351"/>
        <end position="371"/>
    </location>
</feature>
<dbReference type="CDD" id="cd03789">
    <property type="entry name" value="GT9_LPS_heptosyltransferase"/>
    <property type="match status" value="1"/>
</dbReference>
<dbReference type="InterPro" id="IPR051199">
    <property type="entry name" value="LPS_LOS_Heptosyltrfase"/>
</dbReference>
<evidence type="ECO:0000256" key="1">
    <source>
        <dbReference type="ARBA" id="ARBA00022676"/>
    </source>
</evidence>
<dbReference type="Gene3D" id="3.40.50.2000">
    <property type="entry name" value="Glycogen Phosphorylase B"/>
    <property type="match status" value="2"/>
</dbReference>
<dbReference type="EMBL" id="JPGK01000006">
    <property type="protein sequence ID" value="KGA93470.1"/>
    <property type="molecule type" value="Genomic_DNA"/>
</dbReference>
<dbReference type="Proteomes" id="UP000029452">
    <property type="component" value="Unassembled WGS sequence"/>
</dbReference>
<dbReference type="GO" id="GO:0009244">
    <property type="term" value="P:lipopolysaccharide core region biosynthetic process"/>
    <property type="evidence" value="ECO:0007669"/>
    <property type="project" value="TreeGrafter"/>
</dbReference>
<evidence type="ECO:0000313" key="4">
    <source>
        <dbReference type="EMBL" id="KGA93470.1"/>
    </source>
</evidence>
<reference evidence="4 5" key="1">
    <citation type="submission" date="2014-06" db="EMBL/GenBank/DDBJ databases">
        <title>Draft genome sequence of iron oxidizing acidophile Leptospirillum ferriphilum DSM14647.</title>
        <authorList>
            <person name="Cardenas J.P."/>
            <person name="Lazcano M."/>
            <person name="Ossandon F.J."/>
            <person name="Corbett M."/>
            <person name="Holmes D.S."/>
            <person name="Watkin E."/>
        </authorList>
    </citation>
    <scope>NUCLEOTIDE SEQUENCE [LARGE SCALE GENOMIC DNA]</scope>
    <source>
        <strain evidence="4 5">DSM 14647</strain>
    </source>
</reference>
<sequence>MTDSASCKRILIIKPSSLGDIVHCFPLVDEIRRSLPGSEVDWVANTEYVSLVKRYPGVRKVIAFPRSRWGKPTFLQDLRFFLTSLRENRYDAVVDAQGLLRSALIARACRSNVRIGSSEAREGAPRFYSRIVYPENGKGVVHAVHKNLHLLEALGITPQYSTEKLIYDSSDQDRIDQILREVAPDFSGDFFVLHPGAKRSIKRWPALYFSNLLDSLYRVFPSIRPVLIGSRDDRSLLEEINGRTRAKAVLLSGKIPIDLLPLFFEKALFYVGNDSGPLHLAVMAGVPTVSFYGSSTPERTGPFDGGSGNHVVLGDKVPCSPCGDFQKHCDHQSCLVGVTPEAAFSSIISRMPQRNQPSDRVSLNPMARRSA</sequence>
<dbReference type="AlphaFoldDB" id="A0A094WAB8"/>
<dbReference type="EC" id="2.4.1.-" evidence="4"/>
<evidence type="ECO:0000256" key="2">
    <source>
        <dbReference type="ARBA" id="ARBA00022679"/>
    </source>
</evidence>
<dbReference type="PATRIC" id="fig|178606.4.peg.1681"/>
<keyword evidence="1 4" id="KW-0328">Glycosyltransferase</keyword>
<dbReference type="GO" id="GO:0008713">
    <property type="term" value="F:ADP-heptose-lipopolysaccharide heptosyltransferase activity"/>
    <property type="evidence" value="ECO:0007669"/>
    <property type="project" value="TreeGrafter"/>
</dbReference>
<evidence type="ECO:0000256" key="3">
    <source>
        <dbReference type="SAM" id="MobiDB-lite"/>
    </source>
</evidence>